<feature type="domain" description="USP8 dimerisation" evidence="3">
    <location>
        <begin position="12"/>
        <end position="116"/>
    </location>
</feature>
<evidence type="ECO:0000256" key="2">
    <source>
        <dbReference type="SAM" id="MobiDB-lite"/>
    </source>
</evidence>
<reference evidence="4" key="1">
    <citation type="submission" date="2023-05" db="EMBL/GenBank/DDBJ databases">
        <authorList>
            <person name="Stuckert A."/>
        </authorList>
    </citation>
    <scope>NUCLEOTIDE SEQUENCE</scope>
</reference>
<feature type="region of interest" description="Disordered" evidence="2">
    <location>
        <begin position="173"/>
        <end position="198"/>
    </location>
</feature>
<dbReference type="Proteomes" id="UP001162483">
    <property type="component" value="Unassembled WGS sequence"/>
</dbReference>
<sequence length="288" mass="33399">MPDHTDVSLTPEERVRALSKLGCNITINEDITPRRYFRSGVEMERMASVYLDEGNLENAFVLYNKFITLFVEKLPLHRDYQQCEIPEKQDILKKLKEIAFPRTDDLKKELLKKYNLEYQEYMQGVNKRKAECLKKMEQQQLIEAEKKRVAQLRQQQIETEQFTFFEDQLRKQDQIRDQQKTKDSLTDKVPEQTDGSAMTCCPSPKTHPTCNVLSGKAGRNDAAAYAGQSPPINRALKPAATLSAVQNEIVEGLRMVVFYPKIFLKNFCSWRMQIPPEELRHVGFFVAS</sequence>
<proteinExistence type="predicted"/>
<dbReference type="PANTHER" id="PTHR12947:SF7">
    <property type="entry name" value="AMSH-LIKE PROTEASE"/>
    <property type="match status" value="1"/>
</dbReference>
<feature type="compositionally biased region" description="Basic and acidic residues" evidence="2">
    <location>
        <begin position="173"/>
        <end position="191"/>
    </location>
</feature>
<dbReference type="SUPFAM" id="SSF140856">
    <property type="entry name" value="USP8 N-terminal domain-like"/>
    <property type="match status" value="1"/>
</dbReference>
<organism evidence="4 5">
    <name type="scientific">Staurois parvus</name>
    <dbReference type="NCBI Taxonomy" id="386267"/>
    <lineage>
        <taxon>Eukaryota</taxon>
        <taxon>Metazoa</taxon>
        <taxon>Chordata</taxon>
        <taxon>Craniata</taxon>
        <taxon>Vertebrata</taxon>
        <taxon>Euteleostomi</taxon>
        <taxon>Amphibia</taxon>
        <taxon>Batrachia</taxon>
        <taxon>Anura</taxon>
        <taxon>Neobatrachia</taxon>
        <taxon>Ranoidea</taxon>
        <taxon>Ranidae</taxon>
        <taxon>Staurois</taxon>
    </lineage>
</organism>
<keyword evidence="5" id="KW-1185">Reference proteome</keyword>
<accession>A0ABN9GE31</accession>
<dbReference type="Gene3D" id="1.20.58.80">
    <property type="entry name" value="Phosphotransferase system, lactose/cellobiose-type IIA subunit"/>
    <property type="match status" value="1"/>
</dbReference>
<feature type="coiled-coil region" evidence="1">
    <location>
        <begin position="127"/>
        <end position="155"/>
    </location>
</feature>
<keyword evidence="1" id="KW-0175">Coiled coil</keyword>
<evidence type="ECO:0000313" key="4">
    <source>
        <dbReference type="EMBL" id="CAI9607676.1"/>
    </source>
</evidence>
<dbReference type="PANTHER" id="PTHR12947">
    <property type="entry name" value="AMSH-LIKE PROTEASE"/>
    <property type="match status" value="1"/>
</dbReference>
<evidence type="ECO:0000259" key="3">
    <source>
        <dbReference type="Pfam" id="PF08969"/>
    </source>
</evidence>
<name>A0ABN9GE31_9NEOB</name>
<evidence type="ECO:0000313" key="5">
    <source>
        <dbReference type="Proteomes" id="UP001162483"/>
    </source>
</evidence>
<dbReference type="EMBL" id="CATNWA010018487">
    <property type="protein sequence ID" value="CAI9607676.1"/>
    <property type="molecule type" value="Genomic_DNA"/>
</dbReference>
<dbReference type="InterPro" id="IPR015063">
    <property type="entry name" value="USP8_dimer"/>
</dbReference>
<evidence type="ECO:0000256" key="1">
    <source>
        <dbReference type="SAM" id="Coils"/>
    </source>
</evidence>
<gene>
    <name evidence="4" type="ORF">SPARVUS_LOCUS13984125</name>
</gene>
<comment type="caution">
    <text evidence="4">The sequence shown here is derived from an EMBL/GenBank/DDBJ whole genome shotgun (WGS) entry which is preliminary data.</text>
</comment>
<protein>
    <recommendedName>
        <fullName evidence="3">USP8 dimerisation domain-containing protein</fullName>
    </recommendedName>
</protein>
<dbReference type="Pfam" id="PF08969">
    <property type="entry name" value="USP8_dimer"/>
    <property type="match status" value="1"/>
</dbReference>